<sequence>MTLGKTPLPADLSSLPPDHTSNTRRRNTMAPPAAGRTPQAPGAPLLVACTAALAGAYWLGTSPLQLRTAGVLVAASRVLPLLTRPVLAPTSAVLLLHAGIKALGYAVPPLAVVLPACLFFLVARLDLPQPPGRTVTTLILTPGAPFTVGPFSWLAGLRAHFGWQRHVLQRTKLGKTAEIFEDTDFHWGLDKESGRRKQPENGELVRSWDRIVVWDDDCPPLDVLEEWRSMADEPADAAVRALSAHAVKGDALSALANALQDPEAPGELRSAAQALFASCARRPPPGAGALSLDYYAKRKGAAAASKTEAPGYESWDTVTKLAREDMEAEEAADEEELREEARIIDEGQKVYYRYGPPILVSLLHMGLSGGFASARISAVLTATDYLMPRVAANAASGRMMTEAAANRTFVRLLETNVWNLDVMDRPANLRPPSERSQDSVSLDSAGAGWVSSARVRLLHANVRLQCARRGTSSDAINQEDLVATLCAFAIVPLWSLSRMGIELSEQERQDYVAVWRHVGFYMGCHPALLRRTFRDAGTAERFFWSVACHHFMDVTPARLWDAPPPLRGDEVPVGAKTGPALPLLYAMSNRPPSGMSFAANCALARFLIGPSLSTALHLPSYTAWRAVRLRIALFVLILPPLFARAYRQAWGDELRVNCQIVLRRLVLWSLKQQGSRKATFRTKTTDEAHNADGEEIELDPAEGQRMVKAYRSLLREMGLVLACGGAAGGWLAWRVLSAALRQ</sequence>
<dbReference type="PANTHER" id="PTHR37539">
    <property type="entry name" value="SECRETED PROTEIN-RELATED"/>
    <property type="match status" value="1"/>
</dbReference>
<dbReference type="InterPro" id="IPR037473">
    <property type="entry name" value="Lcp-like"/>
</dbReference>
<feature type="compositionally biased region" description="Low complexity" evidence="1">
    <location>
        <begin position="7"/>
        <end position="18"/>
    </location>
</feature>
<reference evidence="3 4" key="1">
    <citation type="journal article" date="2018" name="Mol. Biol. Evol.">
        <title>Broad Genomic Sampling Reveals a Smut Pathogenic Ancestry of the Fungal Clade Ustilaginomycotina.</title>
        <authorList>
            <person name="Kijpornyongpan T."/>
            <person name="Mondo S.J."/>
            <person name="Barry K."/>
            <person name="Sandor L."/>
            <person name="Lee J."/>
            <person name="Lipzen A."/>
            <person name="Pangilinan J."/>
            <person name="LaButti K."/>
            <person name="Hainaut M."/>
            <person name="Henrissat B."/>
            <person name="Grigoriev I.V."/>
            <person name="Spatafora J.W."/>
            <person name="Aime M.C."/>
        </authorList>
    </citation>
    <scope>NUCLEOTIDE SEQUENCE [LARGE SCALE GENOMIC DNA]</scope>
    <source>
        <strain evidence="3 4">MCA 4186</strain>
    </source>
</reference>
<evidence type="ECO:0000313" key="4">
    <source>
        <dbReference type="Proteomes" id="UP000245946"/>
    </source>
</evidence>
<feature type="domain" description="ER-bound oxygenase mpaB/mpaB'/Rubber oxygenase catalytic" evidence="2">
    <location>
        <begin position="376"/>
        <end position="631"/>
    </location>
</feature>
<organism evidence="3 4">
    <name type="scientific">Tilletiopsis washingtonensis</name>
    <dbReference type="NCBI Taxonomy" id="58919"/>
    <lineage>
        <taxon>Eukaryota</taxon>
        <taxon>Fungi</taxon>
        <taxon>Dikarya</taxon>
        <taxon>Basidiomycota</taxon>
        <taxon>Ustilaginomycotina</taxon>
        <taxon>Exobasidiomycetes</taxon>
        <taxon>Entylomatales</taxon>
        <taxon>Entylomatales incertae sedis</taxon>
        <taxon>Tilletiopsis</taxon>
    </lineage>
</organism>
<dbReference type="RefSeq" id="XP_025600373.1">
    <property type="nucleotide sequence ID" value="XM_025745020.1"/>
</dbReference>
<dbReference type="STRING" id="58919.A0A316ZGF2"/>
<name>A0A316ZGF2_9BASI</name>
<dbReference type="OrthoDB" id="6361347at2759"/>
<dbReference type="Pfam" id="PF09995">
    <property type="entry name" value="MPAB_Lcp_cat"/>
    <property type="match status" value="1"/>
</dbReference>
<evidence type="ECO:0000313" key="3">
    <source>
        <dbReference type="EMBL" id="PWO00095.1"/>
    </source>
</evidence>
<proteinExistence type="predicted"/>
<dbReference type="PANTHER" id="PTHR37539:SF1">
    <property type="entry name" value="ER-BOUND OXYGENASE MPAB_MPAB'_RUBBER OXYGENASE CATALYTIC DOMAIN-CONTAINING PROTEIN"/>
    <property type="match status" value="1"/>
</dbReference>
<dbReference type="EMBL" id="KZ819286">
    <property type="protein sequence ID" value="PWO00095.1"/>
    <property type="molecule type" value="Genomic_DNA"/>
</dbReference>
<dbReference type="InterPro" id="IPR018713">
    <property type="entry name" value="MPAB/Lcp_cat_dom"/>
</dbReference>
<feature type="region of interest" description="Disordered" evidence="1">
    <location>
        <begin position="1"/>
        <end position="39"/>
    </location>
</feature>
<evidence type="ECO:0000259" key="2">
    <source>
        <dbReference type="Pfam" id="PF09995"/>
    </source>
</evidence>
<dbReference type="Proteomes" id="UP000245946">
    <property type="component" value="Unassembled WGS sequence"/>
</dbReference>
<dbReference type="AlphaFoldDB" id="A0A316ZGF2"/>
<gene>
    <name evidence="3" type="ORF">FA09DRAFT_358852</name>
</gene>
<keyword evidence="4" id="KW-1185">Reference proteome</keyword>
<evidence type="ECO:0000256" key="1">
    <source>
        <dbReference type="SAM" id="MobiDB-lite"/>
    </source>
</evidence>
<protein>
    <recommendedName>
        <fullName evidence="2">ER-bound oxygenase mpaB/mpaB'/Rubber oxygenase catalytic domain-containing protein</fullName>
    </recommendedName>
</protein>
<accession>A0A316ZGF2</accession>
<dbReference type="GeneID" id="37272564"/>
<dbReference type="GO" id="GO:0016491">
    <property type="term" value="F:oxidoreductase activity"/>
    <property type="evidence" value="ECO:0007669"/>
    <property type="project" value="InterPro"/>
</dbReference>